<dbReference type="EMBL" id="NPIC01000015">
    <property type="protein sequence ID" value="RDL30434.1"/>
    <property type="molecule type" value="Genomic_DNA"/>
</dbReference>
<evidence type="ECO:0000313" key="2">
    <source>
        <dbReference type="Proteomes" id="UP000254866"/>
    </source>
</evidence>
<name>A0A370T9U2_9HELO</name>
<comment type="caution">
    <text evidence="1">The sequence shown here is derived from an EMBL/GenBank/DDBJ whole genome shotgun (WGS) entry which is preliminary data.</text>
</comment>
<dbReference type="RefSeq" id="XP_031864959.1">
    <property type="nucleotide sequence ID" value="XM_032018935.1"/>
</dbReference>
<proteinExistence type="predicted"/>
<gene>
    <name evidence="1" type="ORF">BP5553_10312</name>
</gene>
<evidence type="ECO:0000313" key="1">
    <source>
        <dbReference type="EMBL" id="RDL30434.1"/>
    </source>
</evidence>
<sequence>MEDIQPGKNTVQAPTPAENGYELYQIAPAIKPSPSLILNSLNIPYFWGEGYDPRISPTFSLHSGYTEARHLIGDGSLESLESLTTTALQYINRVFNDISSSSEATTFISPSLSPSLLKWKETQHALGNILPSKGDGIKRASPSALRILNVESWPEPLLTNGSLFGCGMANMLIGAYDSRVLFSNYCVDMIFYYEHGYQKVFPLFEDLVKNELANPHAIASPAGYERRKAAEIGMRYIKRKIEL</sequence>
<protein>
    <submittedName>
        <fullName evidence="1">Uncharacterized protein</fullName>
    </submittedName>
</protein>
<dbReference type="GeneID" id="43603161"/>
<accession>A0A370T9U2</accession>
<dbReference type="AlphaFoldDB" id="A0A370T9U2"/>
<dbReference type="Proteomes" id="UP000254866">
    <property type="component" value="Unassembled WGS sequence"/>
</dbReference>
<organism evidence="1 2">
    <name type="scientific">Venustampulla echinocandica</name>
    <dbReference type="NCBI Taxonomy" id="2656787"/>
    <lineage>
        <taxon>Eukaryota</taxon>
        <taxon>Fungi</taxon>
        <taxon>Dikarya</taxon>
        <taxon>Ascomycota</taxon>
        <taxon>Pezizomycotina</taxon>
        <taxon>Leotiomycetes</taxon>
        <taxon>Helotiales</taxon>
        <taxon>Pleuroascaceae</taxon>
        <taxon>Venustampulla</taxon>
    </lineage>
</organism>
<dbReference type="OrthoDB" id="640151at2759"/>
<keyword evidence="2" id="KW-1185">Reference proteome</keyword>
<reference evidence="1 2" key="1">
    <citation type="journal article" date="2018" name="IMA Fungus">
        <title>IMA Genome-F 9: Draft genome sequence of Annulohypoxylon stygium, Aspergillus mulundensis, Berkeleyomyces basicola (syn. Thielaviopsis basicola), Ceratocystis smalleyi, two Cercospora beticola strains, Coleophoma cylindrospora, Fusarium fracticaudum, Phialophora cf. hyalina, and Morchella septimelata.</title>
        <authorList>
            <person name="Wingfield B.D."/>
            <person name="Bills G.F."/>
            <person name="Dong Y."/>
            <person name="Huang W."/>
            <person name="Nel W.J."/>
            <person name="Swalarsk-Parry B.S."/>
            <person name="Vaghefi N."/>
            <person name="Wilken P.M."/>
            <person name="An Z."/>
            <person name="de Beer Z.W."/>
            <person name="De Vos L."/>
            <person name="Chen L."/>
            <person name="Duong T.A."/>
            <person name="Gao Y."/>
            <person name="Hammerbacher A."/>
            <person name="Kikkert J.R."/>
            <person name="Li Y."/>
            <person name="Li H."/>
            <person name="Li K."/>
            <person name="Li Q."/>
            <person name="Liu X."/>
            <person name="Ma X."/>
            <person name="Naidoo K."/>
            <person name="Pethybridge S.J."/>
            <person name="Sun J."/>
            <person name="Steenkamp E.T."/>
            <person name="van der Nest M.A."/>
            <person name="van Wyk S."/>
            <person name="Wingfield M.J."/>
            <person name="Xiong C."/>
            <person name="Yue Q."/>
            <person name="Zhang X."/>
        </authorList>
    </citation>
    <scope>NUCLEOTIDE SEQUENCE [LARGE SCALE GENOMIC DNA]</scope>
    <source>
        <strain evidence="1 2">BP 5553</strain>
    </source>
</reference>